<dbReference type="Pfam" id="PF04397">
    <property type="entry name" value="LytTR"/>
    <property type="match status" value="1"/>
</dbReference>
<dbReference type="InterPro" id="IPR007492">
    <property type="entry name" value="LytTR_DNA-bd_dom"/>
</dbReference>
<feature type="modified residue" description="4-aspartylphosphate" evidence="2">
    <location>
        <position position="55"/>
    </location>
</feature>
<dbReference type="Gene3D" id="3.40.50.2300">
    <property type="match status" value="1"/>
</dbReference>
<evidence type="ECO:0000256" key="1">
    <source>
        <dbReference type="ARBA" id="ARBA00023012"/>
    </source>
</evidence>
<dbReference type="InterPro" id="IPR011006">
    <property type="entry name" value="CheY-like_superfamily"/>
</dbReference>
<accession>A0A7Y5AU75</accession>
<comment type="caution">
    <text evidence="5">The sequence shown here is derived from an EMBL/GenBank/DDBJ whole genome shotgun (WGS) entry which is preliminary data.</text>
</comment>
<evidence type="ECO:0000313" key="5">
    <source>
        <dbReference type="EMBL" id="NRQ44637.1"/>
    </source>
</evidence>
<dbReference type="InterPro" id="IPR046947">
    <property type="entry name" value="LytR-like"/>
</dbReference>
<dbReference type="GO" id="GO:0003677">
    <property type="term" value="F:DNA binding"/>
    <property type="evidence" value="ECO:0007669"/>
    <property type="project" value="InterPro"/>
</dbReference>
<evidence type="ECO:0000256" key="2">
    <source>
        <dbReference type="PROSITE-ProRule" id="PRU00169"/>
    </source>
</evidence>
<dbReference type="Pfam" id="PF00072">
    <property type="entry name" value="Response_reg"/>
    <property type="match status" value="1"/>
</dbReference>
<keyword evidence="1" id="KW-0902">Two-component regulatory system</keyword>
<dbReference type="SMART" id="SM00850">
    <property type="entry name" value="LytTR"/>
    <property type="match status" value="1"/>
</dbReference>
<sequence>MKLSCLIVDDEPLARAGIRHLLSKQQQFEITAEADNGTEALRLAQLHQPDIIFLDIQMPGLDGLNVLRQLANKPAVIFCSAYAEHAITAFELSAVDYLLKPFSAERFQQALLKACGKIIHRLSSPAAAAVEPETTYLDRITIRDPGRLRIVDVSDISWIESAGNYVDIHVYSQQKSYLLRDTMAAIESKLDPALFARIHRSSIVRKSDIVELRPGDKGDAEVMLKCGTSLTMSRRHRAALAGLFGQPG</sequence>
<keyword evidence="2" id="KW-0597">Phosphoprotein</keyword>
<proteinExistence type="predicted"/>
<evidence type="ECO:0000313" key="6">
    <source>
        <dbReference type="Proteomes" id="UP000523161"/>
    </source>
</evidence>
<protein>
    <submittedName>
        <fullName evidence="5">Response regulator transcription factor</fullName>
    </submittedName>
</protein>
<dbReference type="PROSITE" id="PS50930">
    <property type="entry name" value="HTH_LYTTR"/>
    <property type="match status" value="1"/>
</dbReference>
<keyword evidence="6" id="KW-1185">Reference proteome</keyword>
<dbReference type="Gene3D" id="2.40.50.1020">
    <property type="entry name" value="LytTr DNA-binding domain"/>
    <property type="match status" value="1"/>
</dbReference>
<dbReference type="InterPro" id="IPR001789">
    <property type="entry name" value="Sig_transdc_resp-reg_receiver"/>
</dbReference>
<evidence type="ECO:0000259" key="3">
    <source>
        <dbReference type="PROSITE" id="PS50110"/>
    </source>
</evidence>
<feature type="domain" description="Response regulatory" evidence="3">
    <location>
        <begin position="4"/>
        <end position="115"/>
    </location>
</feature>
<gene>
    <name evidence="5" type="ORF">HRH59_19030</name>
</gene>
<evidence type="ECO:0000259" key="4">
    <source>
        <dbReference type="PROSITE" id="PS50930"/>
    </source>
</evidence>
<organism evidence="5 6">
    <name type="scientific">Rheinheimera lutimaris</name>
    <dbReference type="NCBI Taxonomy" id="2740584"/>
    <lineage>
        <taxon>Bacteria</taxon>
        <taxon>Pseudomonadati</taxon>
        <taxon>Pseudomonadota</taxon>
        <taxon>Gammaproteobacteria</taxon>
        <taxon>Chromatiales</taxon>
        <taxon>Chromatiaceae</taxon>
        <taxon>Rheinheimera</taxon>
    </lineage>
</organism>
<dbReference type="SUPFAM" id="SSF52172">
    <property type="entry name" value="CheY-like"/>
    <property type="match status" value="1"/>
</dbReference>
<name>A0A7Y5AU75_9GAMM</name>
<dbReference type="Proteomes" id="UP000523161">
    <property type="component" value="Unassembled WGS sequence"/>
</dbReference>
<dbReference type="AlphaFoldDB" id="A0A7Y5AU75"/>
<dbReference type="PROSITE" id="PS50110">
    <property type="entry name" value="RESPONSE_REGULATORY"/>
    <property type="match status" value="1"/>
</dbReference>
<dbReference type="EMBL" id="JABSOD010000040">
    <property type="protein sequence ID" value="NRQ44637.1"/>
    <property type="molecule type" value="Genomic_DNA"/>
</dbReference>
<dbReference type="GO" id="GO:0000156">
    <property type="term" value="F:phosphorelay response regulator activity"/>
    <property type="evidence" value="ECO:0007669"/>
    <property type="project" value="InterPro"/>
</dbReference>
<dbReference type="SMART" id="SM00448">
    <property type="entry name" value="REC"/>
    <property type="match status" value="1"/>
</dbReference>
<dbReference type="PANTHER" id="PTHR37299">
    <property type="entry name" value="TRANSCRIPTIONAL REGULATOR-RELATED"/>
    <property type="match status" value="1"/>
</dbReference>
<reference evidence="5 6" key="1">
    <citation type="submission" date="2020-06" db="EMBL/GenBank/DDBJ databases">
        <title>Rheinheimera sp. nov., a marine bacterium isolated from coastal.</title>
        <authorList>
            <person name="Yu Q."/>
            <person name="Qi Y."/>
            <person name="Pu J."/>
        </authorList>
    </citation>
    <scope>NUCLEOTIDE SEQUENCE [LARGE SCALE GENOMIC DNA]</scope>
    <source>
        <strain evidence="5 6">YQF-2</strain>
    </source>
</reference>
<dbReference type="PANTHER" id="PTHR37299:SF1">
    <property type="entry name" value="STAGE 0 SPORULATION PROTEIN A HOMOLOG"/>
    <property type="match status" value="1"/>
</dbReference>
<feature type="domain" description="HTH LytTR-type" evidence="4">
    <location>
        <begin position="140"/>
        <end position="246"/>
    </location>
</feature>